<evidence type="ECO:0000256" key="1">
    <source>
        <dbReference type="ARBA" id="ARBA00001946"/>
    </source>
</evidence>
<dbReference type="AlphaFoldDB" id="A0A3B1APB2"/>
<comment type="similarity">
    <text evidence="2">Belongs to the IPP transferase family.</text>
</comment>
<dbReference type="InterPro" id="IPR027417">
    <property type="entry name" value="P-loop_NTPase"/>
</dbReference>
<keyword evidence="6" id="KW-0547">Nucleotide-binding</keyword>
<gene>
    <name evidence="10" type="ORF">MNBD_GAMMA23-2295</name>
</gene>
<dbReference type="SUPFAM" id="SSF52540">
    <property type="entry name" value="P-loop containing nucleoside triphosphate hydrolases"/>
    <property type="match status" value="2"/>
</dbReference>
<dbReference type="HAMAP" id="MF_00185">
    <property type="entry name" value="IPP_trans"/>
    <property type="match status" value="1"/>
</dbReference>
<dbReference type="GO" id="GO:0006400">
    <property type="term" value="P:tRNA modification"/>
    <property type="evidence" value="ECO:0007669"/>
    <property type="project" value="TreeGrafter"/>
</dbReference>
<dbReference type="Gene3D" id="1.10.20.140">
    <property type="match status" value="1"/>
</dbReference>
<keyword evidence="8" id="KW-0460">Magnesium</keyword>
<dbReference type="Pfam" id="PF01715">
    <property type="entry name" value="IPPT"/>
    <property type="match status" value="1"/>
</dbReference>
<sequence length="322" mass="35801">MTTDSLKNLPSAICLMGPTASGKTDIAVHLVQHLPVEIISVDSVLIYKEMNIGSAKPDVQTLAMAPHRLIDFLDPSNAYSVAEFRRDALAAMADITAQGKIPLLVGGTMLYFRALLGGLSELPAADETVRKKLEAQAVDIGWQAMHEKLQQVDLVAASKIHPNDPQRIQRALEVYEISGEPLSTLQQKNAVKNALPYNVTKLIVSPADRAVLHQRIEKRFHQMLGAGFIDEVKALYNRGDLNADMPSMRAVGYRQVWEYLDNQRDYASMVERGIVVTRQLAKRQLTWLRNEKDAIWLDSGQMDSNPSDIKDLALKSLSHIPI</sequence>
<dbReference type="InterPro" id="IPR018022">
    <property type="entry name" value="IPT"/>
</dbReference>
<keyword evidence="4 10" id="KW-0808">Transferase</keyword>
<comment type="cofactor">
    <cofactor evidence="1">
        <name>Mg(2+)</name>
        <dbReference type="ChEBI" id="CHEBI:18420"/>
    </cofactor>
</comment>
<proteinExistence type="inferred from homology"/>
<dbReference type="NCBIfam" id="TIGR00174">
    <property type="entry name" value="miaA"/>
    <property type="match status" value="1"/>
</dbReference>
<dbReference type="Gene3D" id="3.40.50.300">
    <property type="entry name" value="P-loop containing nucleotide triphosphate hydrolases"/>
    <property type="match status" value="1"/>
</dbReference>
<evidence type="ECO:0000256" key="9">
    <source>
        <dbReference type="ARBA" id="ARBA00049563"/>
    </source>
</evidence>
<evidence type="ECO:0000256" key="2">
    <source>
        <dbReference type="ARBA" id="ARBA00005842"/>
    </source>
</evidence>
<dbReference type="GO" id="GO:0052381">
    <property type="term" value="F:tRNA dimethylallyltransferase activity"/>
    <property type="evidence" value="ECO:0007669"/>
    <property type="project" value="UniProtKB-EC"/>
</dbReference>
<name>A0A3B1APB2_9ZZZZ</name>
<dbReference type="PANTHER" id="PTHR11088">
    <property type="entry name" value="TRNA DIMETHYLALLYLTRANSFERASE"/>
    <property type="match status" value="1"/>
</dbReference>
<keyword evidence="7" id="KW-0067">ATP-binding</keyword>
<evidence type="ECO:0000256" key="4">
    <source>
        <dbReference type="ARBA" id="ARBA00022679"/>
    </source>
</evidence>
<evidence type="ECO:0000256" key="3">
    <source>
        <dbReference type="ARBA" id="ARBA00012665"/>
    </source>
</evidence>
<evidence type="ECO:0000256" key="6">
    <source>
        <dbReference type="ARBA" id="ARBA00022741"/>
    </source>
</evidence>
<comment type="catalytic activity">
    <reaction evidence="9">
        <text>adenosine(37) in tRNA + dimethylallyl diphosphate = N(6)-dimethylallyladenosine(37) in tRNA + diphosphate</text>
        <dbReference type="Rhea" id="RHEA:26482"/>
        <dbReference type="Rhea" id="RHEA-COMP:10162"/>
        <dbReference type="Rhea" id="RHEA-COMP:10375"/>
        <dbReference type="ChEBI" id="CHEBI:33019"/>
        <dbReference type="ChEBI" id="CHEBI:57623"/>
        <dbReference type="ChEBI" id="CHEBI:74411"/>
        <dbReference type="ChEBI" id="CHEBI:74415"/>
        <dbReference type="EC" id="2.5.1.75"/>
    </reaction>
</comment>
<reference evidence="10" key="1">
    <citation type="submission" date="2018-06" db="EMBL/GenBank/DDBJ databases">
        <authorList>
            <person name="Zhirakovskaya E."/>
        </authorList>
    </citation>
    <scope>NUCLEOTIDE SEQUENCE</scope>
</reference>
<dbReference type="EC" id="2.5.1.75" evidence="3"/>
<evidence type="ECO:0000256" key="5">
    <source>
        <dbReference type="ARBA" id="ARBA00022694"/>
    </source>
</evidence>
<dbReference type="InterPro" id="IPR039657">
    <property type="entry name" value="Dimethylallyltransferase"/>
</dbReference>
<organism evidence="10">
    <name type="scientific">hydrothermal vent metagenome</name>
    <dbReference type="NCBI Taxonomy" id="652676"/>
    <lineage>
        <taxon>unclassified sequences</taxon>
        <taxon>metagenomes</taxon>
        <taxon>ecological metagenomes</taxon>
    </lineage>
</organism>
<protein>
    <recommendedName>
        <fullName evidence="3">tRNA dimethylallyltransferase</fullName>
        <ecNumber evidence="3">2.5.1.75</ecNumber>
    </recommendedName>
</protein>
<evidence type="ECO:0000256" key="7">
    <source>
        <dbReference type="ARBA" id="ARBA00022840"/>
    </source>
</evidence>
<evidence type="ECO:0000313" key="10">
    <source>
        <dbReference type="EMBL" id="VAW94526.1"/>
    </source>
</evidence>
<dbReference type="EMBL" id="UOFT01000039">
    <property type="protein sequence ID" value="VAW94526.1"/>
    <property type="molecule type" value="Genomic_DNA"/>
</dbReference>
<dbReference type="GO" id="GO:0005524">
    <property type="term" value="F:ATP binding"/>
    <property type="evidence" value="ECO:0007669"/>
    <property type="project" value="UniProtKB-KW"/>
</dbReference>
<dbReference type="PANTHER" id="PTHR11088:SF60">
    <property type="entry name" value="TRNA DIMETHYLALLYLTRANSFERASE"/>
    <property type="match status" value="1"/>
</dbReference>
<dbReference type="FunFam" id="1.10.20.140:FF:000001">
    <property type="entry name" value="tRNA dimethylallyltransferase"/>
    <property type="match status" value="1"/>
</dbReference>
<keyword evidence="5" id="KW-0819">tRNA processing</keyword>
<evidence type="ECO:0000256" key="8">
    <source>
        <dbReference type="ARBA" id="ARBA00022842"/>
    </source>
</evidence>
<accession>A0A3B1APB2</accession>